<name>A0A6J5S4N4_9CAUD</name>
<reference evidence="2" key="1">
    <citation type="submission" date="2020-05" db="EMBL/GenBank/DDBJ databases">
        <authorList>
            <person name="Chiriac C."/>
            <person name="Salcher M."/>
            <person name="Ghai R."/>
            <person name="Kavagutti S V."/>
        </authorList>
    </citation>
    <scope>NUCLEOTIDE SEQUENCE</scope>
</reference>
<organism evidence="2">
    <name type="scientific">uncultured Caudovirales phage</name>
    <dbReference type="NCBI Taxonomy" id="2100421"/>
    <lineage>
        <taxon>Viruses</taxon>
        <taxon>Duplodnaviria</taxon>
        <taxon>Heunggongvirae</taxon>
        <taxon>Uroviricota</taxon>
        <taxon>Caudoviricetes</taxon>
        <taxon>Peduoviridae</taxon>
        <taxon>Maltschvirus</taxon>
        <taxon>Maltschvirus maltsch</taxon>
    </lineage>
</organism>
<accession>A0A6J5S4N4</accession>
<gene>
    <name evidence="2" type="ORF">UFOVP1360_14</name>
</gene>
<keyword evidence="1" id="KW-1133">Transmembrane helix</keyword>
<keyword evidence="1" id="KW-0812">Transmembrane</keyword>
<protein>
    <submittedName>
        <fullName evidence="2">Uncharacterized protein</fullName>
    </submittedName>
</protein>
<feature type="transmembrane region" description="Helical" evidence="1">
    <location>
        <begin position="38"/>
        <end position="56"/>
    </location>
</feature>
<dbReference type="EMBL" id="LR797310">
    <property type="protein sequence ID" value="CAB4201952.1"/>
    <property type="molecule type" value="Genomic_DNA"/>
</dbReference>
<evidence type="ECO:0000256" key="1">
    <source>
        <dbReference type="SAM" id="Phobius"/>
    </source>
</evidence>
<proteinExistence type="predicted"/>
<sequence>MNKLNTEPVAIGGAITGLATAGLAAANAFGADLSGTQNAAILGVIAAIITIVTVLTRSSVTPTTRVDEEIRPAEYRRGWEHEESFG</sequence>
<keyword evidence="1" id="KW-0472">Membrane</keyword>
<evidence type="ECO:0000313" key="2">
    <source>
        <dbReference type="EMBL" id="CAB4201952.1"/>
    </source>
</evidence>